<dbReference type="RefSeq" id="WP_075851488.1">
    <property type="nucleotide sequence ID" value="NZ_FMAC01000001.1"/>
</dbReference>
<name>A0A1C3U7G0_9HYPH</name>
<keyword evidence="6" id="KW-1185">Reference proteome</keyword>
<dbReference type="GO" id="GO:0007264">
    <property type="term" value="P:small GTPase-mediated signal transduction"/>
    <property type="evidence" value="ECO:0007669"/>
    <property type="project" value="InterPro"/>
</dbReference>
<evidence type="ECO:0000313" key="5">
    <source>
        <dbReference type="EMBL" id="SCB11414.1"/>
    </source>
</evidence>
<dbReference type="STRING" id="52131.GA0061100_101895"/>
<reference evidence="6" key="1">
    <citation type="submission" date="2016-08" db="EMBL/GenBank/DDBJ databases">
        <authorList>
            <person name="Varghese N."/>
            <person name="Submissions Spin"/>
        </authorList>
    </citation>
    <scope>NUCLEOTIDE SEQUENCE [LARGE SCALE GENOMIC DNA]</scope>
    <source>
        <strain evidence="6">CCBAU 57015</strain>
    </source>
</reference>
<proteinExistence type="predicted"/>
<dbReference type="GO" id="GO:0016491">
    <property type="term" value="F:oxidoreductase activity"/>
    <property type="evidence" value="ECO:0007669"/>
    <property type="project" value="InterPro"/>
</dbReference>
<dbReference type="PRINTS" id="PR00891">
    <property type="entry name" value="RABGDIREP"/>
</dbReference>
<dbReference type="PANTHER" id="PTHR10668">
    <property type="entry name" value="PHYTOENE DEHYDROGENASE"/>
    <property type="match status" value="1"/>
</dbReference>
<dbReference type="AlphaFoldDB" id="A0A1C3U7G0"/>
<comment type="subunit">
    <text evidence="2">Interacts with COX5B; this interaction may contribute to localize PYROXD2 to the inner face of the inner mitochondrial membrane.</text>
</comment>
<evidence type="ECO:0000313" key="6">
    <source>
        <dbReference type="Proteomes" id="UP000186228"/>
    </source>
</evidence>
<dbReference type="InterPro" id="IPR036188">
    <property type="entry name" value="FAD/NAD-bd_sf"/>
</dbReference>
<dbReference type="InterPro" id="IPR018203">
    <property type="entry name" value="GDP_dissociation_inhibitor"/>
</dbReference>
<comment type="function">
    <text evidence="1">Probable oxidoreductase that may play a role as regulator of mitochondrial function.</text>
</comment>
<dbReference type="Proteomes" id="UP000186228">
    <property type="component" value="Unassembled WGS sequence"/>
</dbReference>
<dbReference type="Pfam" id="PF01593">
    <property type="entry name" value="Amino_oxidase"/>
    <property type="match status" value="1"/>
</dbReference>
<dbReference type="SUPFAM" id="SSF51905">
    <property type="entry name" value="FAD/NAD(P)-binding domain"/>
    <property type="match status" value="1"/>
</dbReference>
<dbReference type="OrthoDB" id="9774675at2"/>
<dbReference type="PANTHER" id="PTHR10668:SF105">
    <property type="entry name" value="DEHYDROGENASE-RELATED"/>
    <property type="match status" value="1"/>
</dbReference>
<accession>A0A1C3U7G0</accession>
<protein>
    <recommendedName>
        <fullName evidence="3">Pyridine nucleotide-disulfide oxidoreductase domain-containing protein 2</fullName>
    </recommendedName>
</protein>
<evidence type="ECO:0000256" key="1">
    <source>
        <dbReference type="ARBA" id="ARBA00037217"/>
    </source>
</evidence>
<dbReference type="EMBL" id="FMAC01000001">
    <property type="protein sequence ID" value="SCB11414.1"/>
    <property type="molecule type" value="Genomic_DNA"/>
</dbReference>
<evidence type="ECO:0000256" key="3">
    <source>
        <dbReference type="ARBA" id="ARBA00040298"/>
    </source>
</evidence>
<evidence type="ECO:0000256" key="2">
    <source>
        <dbReference type="ARBA" id="ARBA00038825"/>
    </source>
</evidence>
<dbReference type="InterPro" id="IPR002937">
    <property type="entry name" value="Amino_oxidase"/>
</dbReference>
<sequence>MGDHDYIIVGSGINALVAAAMLGKKGHKVLVLERNDRIGGCLRTEEITEPGFIHDVMATTMVLFLTSPAYGAIGKDLEARGLEFAHADLPTGVLRPNGSHVIFSKDRRRNIATFDELSLGDGQTFSREMDALAADAPFLFSLLGGALWSGSTLKTVAKQGWNRGLRKLAAWFGDALTPARGYLETNYRSEDIHALWAPWVLHCGLGPESAYSAEMLKVIGFALELGGAPIVKGGADKLLAAFERLIADNGGEIRVNADVAAIIPDHNRSADGVRLANGETLKAKAGVICSTTPNQLYERLMKDWPDPLPAEIKSGVASYRYGKGDMQIHYALSEPPRWKANTELGKVALLHLTAGLDGVSRAANECERGLLPAEPTVCVGQPVALDPSRAPEGKSILWLQLPEAPRHIKGDAAGEIETPHDGRWTEEVRERYADRIEALLASHIENFAGIKLARRAYSPGDLEAMNMNLVGGDPYGGYCGLDQFFIWRPFKSSVNHRTHISGLYHIGASAHPGAGLGGGSGFLLASSLK</sequence>
<evidence type="ECO:0000259" key="4">
    <source>
        <dbReference type="Pfam" id="PF01593"/>
    </source>
</evidence>
<feature type="domain" description="Amine oxidase" evidence="4">
    <location>
        <begin position="16"/>
        <end position="396"/>
    </location>
</feature>
<dbReference type="GO" id="GO:0005092">
    <property type="term" value="F:GDP-dissociation inhibitor activity"/>
    <property type="evidence" value="ECO:0007669"/>
    <property type="project" value="InterPro"/>
</dbReference>
<dbReference type="Gene3D" id="3.50.50.60">
    <property type="entry name" value="FAD/NAD(P)-binding domain"/>
    <property type="match status" value="2"/>
</dbReference>
<gene>
    <name evidence="5" type="ORF">GA0061100_101895</name>
</gene>
<organism evidence="5 6">
    <name type="scientific">Rhizobium hainanense</name>
    <dbReference type="NCBI Taxonomy" id="52131"/>
    <lineage>
        <taxon>Bacteria</taxon>
        <taxon>Pseudomonadati</taxon>
        <taxon>Pseudomonadota</taxon>
        <taxon>Alphaproteobacteria</taxon>
        <taxon>Hyphomicrobiales</taxon>
        <taxon>Rhizobiaceae</taxon>
        <taxon>Rhizobium/Agrobacterium group</taxon>
        <taxon>Rhizobium</taxon>
    </lineage>
</organism>